<organism evidence="2 3">
    <name type="scientific">Amycolatopsis albispora</name>
    <dbReference type="NCBI Taxonomy" id="1804986"/>
    <lineage>
        <taxon>Bacteria</taxon>
        <taxon>Bacillati</taxon>
        <taxon>Actinomycetota</taxon>
        <taxon>Actinomycetes</taxon>
        <taxon>Pseudonocardiales</taxon>
        <taxon>Pseudonocardiaceae</taxon>
        <taxon>Amycolatopsis</taxon>
    </lineage>
</organism>
<evidence type="ECO:0000259" key="1">
    <source>
        <dbReference type="PROSITE" id="PS50075"/>
    </source>
</evidence>
<dbReference type="EMBL" id="CP015163">
    <property type="protein sequence ID" value="AXB41504.1"/>
    <property type="molecule type" value="Genomic_DNA"/>
</dbReference>
<reference evidence="2 3" key="1">
    <citation type="submission" date="2016-04" db="EMBL/GenBank/DDBJ databases">
        <title>Complete genome sequence and analysis of deep-sea sediment isolate, Amycolatopsis sp. WP1.</title>
        <authorList>
            <person name="Wang H."/>
            <person name="Chen S."/>
            <person name="Wu Q."/>
        </authorList>
    </citation>
    <scope>NUCLEOTIDE SEQUENCE [LARGE SCALE GENOMIC DNA]</scope>
    <source>
        <strain evidence="2 3">WP1</strain>
    </source>
</reference>
<name>A0A344L0D0_9PSEU</name>
<dbReference type="KEGG" id="aab:A4R43_02345"/>
<evidence type="ECO:0000313" key="3">
    <source>
        <dbReference type="Proteomes" id="UP000250434"/>
    </source>
</evidence>
<protein>
    <recommendedName>
        <fullName evidence="1">Carrier domain-containing protein</fullName>
    </recommendedName>
</protein>
<dbReference type="PROSITE" id="PS50075">
    <property type="entry name" value="CARRIER"/>
    <property type="match status" value="1"/>
</dbReference>
<keyword evidence="3" id="KW-1185">Reference proteome</keyword>
<accession>A0A344L0D0</accession>
<dbReference type="AlphaFoldDB" id="A0A344L0D0"/>
<gene>
    <name evidence="2" type="ORF">A4R43_02345</name>
</gene>
<proteinExistence type="predicted"/>
<dbReference type="InterPro" id="IPR009081">
    <property type="entry name" value="PP-bd_ACP"/>
</dbReference>
<evidence type="ECO:0000313" key="2">
    <source>
        <dbReference type="EMBL" id="AXB41504.1"/>
    </source>
</evidence>
<feature type="domain" description="Carrier" evidence="1">
    <location>
        <begin position="6"/>
        <end position="84"/>
    </location>
</feature>
<dbReference type="Gene3D" id="1.10.1200.10">
    <property type="entry name" value="ACP-like"/>
    <property type="match status" value="1"/>
</dbReference>
<dbReference type="Pfam" id="PF00550">
    <property type="entry name" value="PP-binding"/>
    <property type="match status" value="1"/>
</dbReference>
<dbReference type="OrthoDB" id="3395095at2"/>
<dbReference type="SUPFAM" id="SSF47336">
    <property type="entry name" value="ACP-like"/>
    <property type="match status" value="1"/>
</dbReference>
<sequence length="85" mass="9521">MPAYQPSVADTIRSLVTKQLNLNGYSQNLRPDDNLWRLGMTSLTCLGLMLSIEDTFEIELPEEALKESTFRSINTISAAVESSRK</sequence>
<dbReference type="InterPro" id="IPR036736">
    <property type="entry name" value="ACP-like_sf"/>
</dbReference>
<dbReference type="Proteomes" id="UP000250434">
    <property type="component" value="Chromosome"/>
</dbReference>